<evidence type="ECO:0000313" key="3">
    <source>
        <dbReference type="Proteomes" id="UP000789524"/>
    </source>
</evidence>
<evidence type="ECO:0000313" key="2">
    <source>
        <dbReference type="EMBL" id="CAG9584895.1"/>
    </source>
</evidence>
<organism evidence="2 3">
    <name type="scientific">Danaus chrysippus</name>
    <name type="common">African queen</name>
    <dbReference type="NCBI Taxonomy" id="151541"/>
    <lineage>
        <taxon>Eukaryota</taxon>
        <taxon>Metazoa</taxon>
        <taxon>Ecdysozoa</taxon>
        <taxon>Arthropoda</taxon>
        <taxon>Hexapoda</taxon>
        <taxon>Insecta</taxon>
        <taxon>Pterygota</taxon>
        <taxon>Neoptera</taxon>
        <taxon>Endopterygota</taxon>
        <taxon>Lepidoptera</taxon>
        <taxon>Glossata</taxon>
        <taxon>Ditrysia</taxon>
        <taxon>Papilionoidea</taxon>
        <taxon>Nymphalidae</taxon>
        <taxon>Danainae</taxon>
        <taxon>Danaini</taxon>
        <taxon>Danaina</taxon>
        <taxon>Danaus</taxon>
        <taxon>Anosia</taxon>
    </lineage>
</organism>
<feature type="region of interest" description="Disordered" evidence="1">
    <location>
        <begin position="1"/>
        <end position="76"/>
    </location>
</feature>
<dbReference type="EMBL" id="CAKASE010000082">
    <property type="protein sequence ID" value="CAG9584895.1"/>
    <property type="molecule type" value="Genomic_DNA"/>
</dbReference>
<keyword evidence="3" id="KW-1185">Reference proteome</keyword>
<feature type="compositionally biased region" description="Basic and acidic residues" evidence="1">
    <location>
        <begin position="46"/>
        <end position="58"/>
    </location>
</feature>
<feature type="compositionally biased region" description="Basic residues" evidence="1">
    <location>
        <begin position="66"/>
        <end position="76"/>
    </location>
</feature>
<reference evidence="2" key="1">
    <citation type="submission" date="2021-09" db="EMBL/GenBank/DDBJ databases">
        <authorList>
            <person name="Martin H S."/>
        </authorList>
    </citation>
    <scope>NUCLEOTIDE SEQUENCE</scope>
</reference>
<evidence type="ECO:0000256" key="1">
    <source>
        <dbReference type="SAM" id="MobiDB-lite"/>
    </source>
</evidence>
<accession>A0A8J2R7Q1</accession>
<comment type="caution">
    <text evidence="2">The sequence shown here is derived from an EMBL/GenBank/DDBJ whole genome shotgun (WGS) entry which is preliminary data.</text>
</comment>
<proteinExistence type="predicted"/>
<protein>
    <submittedName>
        <fullName evidence="2">(African queen) hypothetical protein</fullName>
    </submittedName>
</protein>
<sequence length="76" mass="8140">MMSGVGPAGGALSRRQTSKGPLTEPTVDTLPSPRPQHTPLDTLATTRDDTTGRCRETWGWRGSLSHSRRARGPGDV</sequence>
<name>A0A8J2R7Q1_9NEOP</name>
<gene>
    <name evidence="2" type="ORF">DCHRY22_LOCUS15399</name>
</gene>
<dbReference type="AlphaFoldDB" id="A0A8J2R7Q1"/>
<dbReference type="OrthoDB" id="10546592at2759"/>
<dbReference type="Proteomes" id="UP000789524">
    <property type="component" value="Unassembled WGS sequence"/>
</dbReference>